<dbReference type="GO" id="GO:0005765">
    <property type="term" value="C:lysosomal membrane"/>
    <property type="evidence" value="ECO:0007669"/>
    <property type="project" value="UniProtKB-SubCell"/>
</dbReference>
<protein>
    <recommendedName>
        <fullName evidence="9">LITAF domain-containing protein</fullName>
    </recommendedName>
</protein>
<dbReference type="Pfam" id="PF10601">
    <property type="entry name" value="zf-LITAF-like"/>
    <property type="match status" value="1"/>
</dbReference>
<evidence type="ECO:0000256" key="6">
    <source>
        <dbReference type="ARBA" id="ARBA00022833"/>
    </source>
</evidence>
<evidence type="ECO:0000256" key="7">
    <source>
        <dbReference type="ARBA" id="ARBA00023136"/>
    </source>
</evidence>
<organism evidence="10 11">
    <name type="scientific">Calicophoron daubneyi</name>
    <name type="common">Rumen fluke</name>
    <name type="synonym">Paramphistomum daubneyi</name>
    <dbReference type="NCBI Taxonomy" id="300641"/>
    <lineage>
        <taxon>Eukaryota</taxon>
        <taxon>Metazoa</taxon>
        <taxon>Spiralia</taxon>
        <taxon>Lophotrochozoa</taxon>
        <taxon>Platyhelminthes</taxon>
        <taxon>Trematoda</taxon>
        <taxon>Digenea</taxon>
        <taxon>Plagiorchiida</taxon>
        <taxon>Pronocephalata</taxon>
        <taxon>Paramphistomoidea</taxon>
        <taxon>Paramphistomidae</taxon>
        <taxon>Calicophoron</taxon>
    </lineage>
</organism>
<dbReference type="EMBL" id="CAXLJL010000279">
    <property type="protein sequence ID" value="CAL5135952.1"/>
    <property type="molecule type" value="Genomic_DNA"/>
</dbReference>
<dbReference type="InterPro" id="IPR037519">
    <property type="entry name" value="LITAF_fam"/>
</dbReference>
<keyword evidence="6" id="KW-0862">Zinc</keyword>
<keyword evidence="8" id="KW-1133">Transmembrane helix</keyword>
<evidence type="ECO:0000256" key="3">
    <source>
        <dbReference type="ARBA" id="ARBA00004630"/>
    </source>
</evidence>
<keyword evidence="5" id="KW-0479">Metal-binding</keyword>
<evidence type="ECO:0000313" key="10">
    <source>
        <dbReference type="EMBL" id="CAL5135952.1"/>
    </source>
</evidence>
<dbReference type="PANTHER" id="PTHR23292:SF6">
    <property type="entry name" value="FI16602P1-RELATED"/>
    <property type="match status" value="1"/>
</dbReference>
<dbReference type="GO" id="GO:0008270">
    <property type="term" value="F:zinc ion binding"/>
    <property type="evidence" value="ECO:0007669"/>
    <property type="project" value="TreeGrafter"/>
</dbReference>
<evidence type="ECO:0000313" key="11">
    <source>
        <dbReference type="Proteomes" id="UP001497525"/>
    </source>
</evidence>
<dbReference type="AlphaFoldDB" id="A0AAV2TKL0"/>
<evidence type="ECO:0000256" key="2">
    <source>
        <dbReference type="ARBA" id="ARBA00004481"/>
    </source>
</evidence>
<evidence type="ECO:0000256" key="1">
    <source>
        <dbReference type="ARBA" id="ARBA00004414"/>
    </source>
</evidence>
<dbReference type="PROSITE" id="PS51837">
    <property type="entry name" value="LITAF"/>
    <property type="match status" value="1"/>
</dbReference>
<dbReference type="Proteomes" id="UP001497525">
    <property type="component" value="Unassembled WGS sequence"/>
</dbReference>
<dbReference type="SMART" id="SM00714">
    <property type="entry name" value="LITAF"/>
    <property type="match status" value="1"/>
</dbReference>
<comment type="similarity">
    <text evidence="4">Belongs to the CDIP1/LITAF family.</text>
</comment>
<sequence length="142" mass="15930">MESVTKEFGEVGDREAECMQGVTKAVYTEMINEEKCCPLHCPIHSPFKSCQKRPVSIQPQSILLPTDLGTQCVAVYCHVCRKVVSTRICYESGAYTYCYCLAIFFLCGCLGCFLIPFCMSSCKDVIHECPECKTVLGVHMRM</sequence>
<feature type="domain" description="LITAF" evidence="9">
    <location>
        <begin position="57"/>
        <end position="141"/>
    </location>
</feature>
<keyword evidence="8" id="KW-0812">Transmembrane</keyword>
<reference evidence="10" key="1">
    <citation type="submission" date="2024-06" db="EMBL/GenBank/DDBJ databases">
        <authorList>
            <person name="Liu X."/>
            <person name="Lenzi L."/>
            <person name="Haldenby T S."/>
            <person name="Uol C."/>
        </authorList>
    </citation>
    <scope>NUCLEOTIDE SEQUENCE</scope>
</reference>
<dbReference type="PANTHER" id="PTHR23292">
    <property type="entry name" value="LIPOPOLYSACCHARIDE-INDUCED TUMOR NECROSIS FACTOR-ALPHA FACTOR"/>
    <property type="match status" value="1"/>
</dbReference>
<keyword evidence="7 8" id="KW-0472">Membrane</keyword>
<comment type="subcellular location">
    <subcellularLocation>
        <location evidence="2">Endosome membrane</location>
        <topology evidence="2">Peripheral membrane protein</topology>
    </subcellularLocation>
    <subcellularLocation>
        <location evidence="1">Late endosome membrane</location>
    </subcellularLocation>
    <subcellularLocation>
        <location evidence="3">Lysosome membrane</location>
        <topology evidence="3">Peripheral membrane protein</topology>
        <orientation evidence="3">Cytoplasmic side</orientation>
    </subcellularLocation>
</comment>
<gene>
    <name evidence="10" type="ORF">CDAUBV1_LOCUS10059</name>
</gene>
<feature type="transmembrane region" description="Helical" evidence="8">
    <location>
        <begin position="97"/>
        <end position="117"/>
    </location>
</feature>
<evidence type="ECO:0000256" key="8">
    <source>
        <dbReference type="SAM" id="Phobius"/>
    </source>
</evidence>
<proteinExistence type="inferred from homology"/>
<evidence type="ECO:0000256" key="5">
    <source>
        <dbReference type="ARBA" id="ARBA00022723"/>
    </source>
</evidence>
<accession>A0AAV2TKL0</accession>
<evidence type="ECO:0000256" key="4">
    <source>
        <dbReference type="ARBA" id="ARBA00005975"/>
    </source>
</evidence>
<comment type="caution">
    <text evidence="10">The sequence shown here is derived from an EMBL/GenBank/DDBJ whole genome shotgun (WGS) entry which is preliminary data.</text>
</comment>
<dbReference type="GO" id="GO:0031902">
    <property type="term" value="C:late endosome membrane"/>
    <property type="evidence" value="ECO:0007669"/>
    <property type="project" value="UniProtKB-SubCell"/>
</dbReference>
<evidence type="ECO:0000259" key="9">
    <source>
        <dbReference type="PROSITE" id="PS51837"/>
    </source>
</evidence>
<name>A0AAV2TKL0_CALDB</name>
<dbReference type="InterPro" id="IPR006629">
    <property type="entry name" value="LITAF"/>
</dbReference>